<keyword evidence="2" id="KW-1185">Reference proteome</keyword>
<name>A0A067JWL7_JATCU</name>
<organism evidence="1 2">
    <name type="scientific">Jatropha curcas</name>
    <name type="common">Barbados nut</name>
    <dbReference type="NCBI Taxonomy" id="180498"/>
    <lineage>
        <taxon>Eukaryota</taxon>
        <taxon>Viridiplantae</taxon>
        <taxon>Streptophyta</taxon>
        <taxon>Embryophyta</taxon>
        <taxon>Tracheophyta</taxon>
        <taxon>Spermatophyta</taxon>
        <taxon>Magnoliopsida</taxon>
        <taxon>eudicotyledons</taxon>
        <taxon>Gunneridae</taxon>
        <taxon>Pentapetalae</taxon>
        <taxon>rosids</taxon>
        <taxon>fabids</taxon>
        <taxon>Malpighiales</taxon>
        <taxon>Euphorbiaceae</taxon>
        <taxon>Crotonoideae</taxon>
        <taxon>Jatropheae</taxon>
        <taxon>Jatropha</taxon>
    </lineage>
</organism>
<dbReference type="EMBL" id="KK915119">
    <property type="protein sequence ID" value="KDP24405.1"/>
    <property type="molecule type" value="Genomic_DNA"/>
</dbReference>
<accession>A0A067JWL7</accession>
<proteinExistence type="predicted"/>
<reference evidence="1 2" key="1">
    <citation type="journal article" date="2014" name="PLoS ONE">
        <title>Global Analysis of Gene Expression Profiles in Physic Nut (Jatropha curcas L.) Seedlings Exposed to Salt Stress.</title>
        <authorList>
            <person name="Zhang L."/>
            <person name="Zhang C."/>
            <person name="Wu P."/>
            <person name="Chen Y."/>
            <person name="Li M."/>
            <person name="Jiang H."/>
            <person name="Wu G."/>
        </authorList>
    </citation>
    <scope>NUCLEOTIDE SEQUENCE [LARGE SCALE GENOMIC DNA]</scope>
    <source>
        <strain evidence="2">cv. GZQX0401</strain>
        <tissue evidence="1">Young leaves</tissue>
    </source>
</reference>
<dbReference type="AlphaFoldDB" id="A0A067JWL7"/>
<protein>
    <submittedName>
        <fullName evidence="1">Uncharacterized protein</fullName>
    </submittedName>
</protein>
<evidence type="ECO:0000313" key="2">
    <source>
        <dbReference type="Proteomes" id="UP000027138"/>
    </source>
</evidence>
<sequence length="104" mass="11042">MQHAGSCDPSLTNDAAALSLVFHDSMLLPAVPVGKTSVDRLPVASRCFLLSQFRRQAMDCKITMNGSGDLDFLAIVHGDDGGSSATDRRVSGEALRGRIIFSSC</sequence>
<gene>
    <name evidence="1" type="ORF">JCGZ_26579</name>
</gene>
<dbReference type="Proteomes" id="UP000027138">
    <property type="component" value="Unassembled WGS sequence"/>
</dbReference>
<evidence type="ECO:0000313" key="1">
    <source>
        <dbReference type="EMBL" id="KDP24405.1"/>
    </source>
</evidence>